<feature type="transmembrane region" description="Helical" evidence="2">
    <location>
        <begin position="217"/>
        <end position="240"/>
    </location>
</feature>
<accession>A0A140GIW5</accession>
<evidence type="ECO:0000313" key="3">
    <source>
        <dbReference type="EMBL" id="AMN09230.1"/>
    </source>
</evidence>
<keyword evidence="3" id="KW-0934">Plastid</keyword>
<keyword evidence="3" id="KW-0150">Chloroplast</keyword>
<keyword evidence="2" id="KW-1133">Transmembrane helix</keyword>
<feature type="transmembrane region" description="Helical" evidence="2">
    <location>
        <begin position="175"/>
        <end position="196"/>
    </location>
</feature>
<name>A0A140GIW5_9CHLO</name>
<geneLocation type="chloroplast" evidence="3"/>
<protein>
    <submittedName>
        <fullName evidence="3">Hypothetical chloroplast protein RF1</fullName>
    </submittedName>
</protein>
<keyword evidence="2" id="KW-0472">Membrane</keyword>
<dbReference type="EMBL" id="KT369447">
    <property type="protein sequence ID" value="AMN09230.1"/>
    <property type="molecule type" value="Genomic_DNA"/>
</dbReference>
<gene>
    <name evidence="3" type="primary">ycf1</name>
</gene>
<feature type="compositionally biased region" description="Basic residues" evidence="1">
    <location>
        <begin position="2061"/>
        <end position="2077"/>
    </location>
</feature>
<feature type="transmembrane region" description="Helical" evidence="2">
    <location>
        <begin position="148"/>
        <end position="169"/>
    </location>
</feature>
<keyword evidence="2" id="KW-0812">Transmembrane</keyword>
<feature type="transmembrane region" description="Helical" evidence="2">
    <location>
        <begin position="309"/>
        <end position="331"/>
    </location>
</feature>
<feature type="transmembrane region" description="Helical" evidence="2">
    <location>
        <begin position="260"/>
        <end position="284"/>
    </location>
</feature>
<reference evidence="3" key="1">
    <citation type="journal article" date="2016" name="Mol. Phylogenet. Evol.">
        <title>Chloroplast phylogenomic data from the green algal order Sphaeropleales (Chlorophyceae, Chlorophyta) reveal complex patterns of sequence evolution.</title>
        <authorList>
            <person name="Fucikova K."/>
            <person name="Lewis P.O."/>
            <person name="Lewis L.A."/>
        </authorList>
    </citation>
    <scope>NUCLEOTIDE SEQUENCE</scope>
    <source>
        <strain evidence="3">UTEX 1240</strain>
    </source>
</reference>
<proteinExistence type="predicted"/>
<evidence type="ECO:0000256" key="2">
    <source>
        <dbReference type="SAM" id="Phobius"/>
    </source>
</evidence>
<evidence type="ECO:0000256" key="1">
    <source>
        <dbReference type="SAM" id="MobiDB-lite"/>
    </source>
</evidence>
<sequence>MLTLLSLVTSLKDYIEVVHKLVETSNLNSFEITSYYDLGTILTYLVISGKEIFFAIFTFKWLENIGSLPLLVPDIASAMISEISVLDGYLHNAFTFLETPISYGNQNALFYGIEKFSIGLINSIFLCLPTSTSHIITLRRFVVQGIEAGYLAGLGTLAGNILWIGSILFGLRFIVIPWLSLDILRYSLGFLLLVKYMWDSYSERRTVLEDLSKWKIFLLNFLLAFTEQATIYPFLSNISIGSDATLLESFPTGSFLEYNFIHFAYLGGLLIGSLSLLQLTCWFWENPAFNIYMWAISSLKMTNTFSQKFINICFLYLTMFFAISNISYFGLDYTLTNPLGLVHEDRIVDQKVLLETTFLNTKASDRNTRRNRGRHGRRERWKRRVRRYRTFDASLYDQGVYDLFTIEDLNYGFDRFWLRRKIRNHRVRFRFFPGPWMRSFKKQLARPRLESFMGPRVEFFRILFEQAYHPEFHEFRGSKHSLEDSLSDKTQKTNKNNDSKNSVLLLTNLRNNQLISFYSEKNPKIKTQNLLKEYSALRKFVRKVKTRTNTAKILLDVQNNNSSKNSSSLLLTKISTKPIYSKRWKQIFSKISHDLDQNSSSKGPQQKLLNVFYKKTLLDPVSIKPSVSNYFENFPMLKNNQTSNLTKKNSEKKLSKKDRQILRYKTFLNKNQKNTLNISNGDKNNQIKVSLNNLQTNVYKPLTLFHPINFYLQKEQAFQKKMKFYGATVFRSFGVENNAPYYRVMMKKFFYYYKPSLRWERTMRMATMRKARRKGPRIPRKLNVNKKTQMLAMNTTSSTIVSNQLNAENYRRSPAEGASSPRDLWSPAGERSLPEIVSDTQQTENQKIENALKTQIQKPTHFYSLVSKRATRYRYQIYKDVLQHWYYTPFNRLLLKFDVDSFIRRQPTAHFLTKKEENLLHLKRFLLADYYNTLRWYSYMQHYEAMKTNIGKTKSFASHLYNQQFFGTFKKIRHLFAITPSLTDNNILKFDQPLFNEYNNIEKLFNKNFSIYNSAAVHEELLADDDLYSNPTSTQNLPEDITNQSTKILKDYLGKATSIRQEYIQQLLQEKNYSELTNFLFKGQKTRGISPVTNESDFLNQEKNYLLTMDEKILEKEKLQNFVRLKLFEQFENDKNSFNLTSSYNNPTSLWISLIKKSRNMLYNQEALKNYVSGHVEKQEKQKKRQQKLFKTRLNNMKNWVNSINTTAEQASPRYAGRGGKGVGGFAPLPPTPSAKNNDTFSKSNLSGLTTSLQKAIKEGIYYQTSGLTSGKKLEKSNLRNNRPKILTNLTSLHSDSTTVSMNLKNHLKNRVKLRALNTMEAEQNLRKTFSSVQKLIKNNNFEFSIKNLNPNLLNKLMNRTLIPFKFVSNSVNKKLNSVLNSKPAKAVFSPFNSTFNFFIQNKEKNLNSWKQKETVLSTRKKIRRKIYRVLDQKKQIQKTSNVKELEGFTQTQSSEPLRQKQDLLDSFEIQRAMLTQSPTDPRGLRPLQQAKLTRSQKSWNSYENQKLTNGFENLAPTQDPKSSQLGASPSPNAIVSKVKDNLNSKFSSQVFRKFALNIFEKNFKKKRTRSRRYRRFKGRGPIKKHTLAEKLKRQFKLLKRYGEKQEGQDKKMEIFQMITKRKYNPNNAFETRETKQRRTRQSKHRYWKKHKRQQYLQIKRKQRKRRRYAISKLRILNKEFKRIKGNLEIKKWWWQSFLPNFTATTDAYWQLEKNKQIKQELSELSILEILERDSLNNQRTLDSLQIGNQDFKPLALPEALRIRKNLIEKNNLKFGIQDQTETKVISPNLTSLENSNQFNSNQILNSNSSVEDFVLSPTVGLGGLGASPPTPIAVSARETQSQTTSANSLKTEKNIISKLSDNIFNTQNLSVNNLNLNSNLDSKKMISVNPIPFYAGWDETLRQFVVTNRLLSRKDAGYSINLLNNSSINTSIPLNLKSLEKFSTNGILEFTKAPLQGMNAATTLYWQIPFTTYDPDQFFALGMDGFSPLAWRFFNFKHSKQTTKPMLVKNILYKNEKTIENQSLFSYNIQMKMLQTNMKNQSNLWFNSLTYKNNSNSKNQARKIQKRQKRVKKHPRPPVWFPSGPLTNQVLPVHYIYVFYKRSRLPRDRYIGRRLRRSDDPKSHFIQSNFTTMVDFTLRKRVKPIRKYHRKRPLNKNQENGLIVRRRPFKGLENAETRVRPIAKTRLTTQTDILNASLLKTKQRKKTLTNKQTSENLRIRQLRRRIQRQVLRPIWRYKPRSGGFVWPGDYLKLESVKAPILKLNQDFSTTKNLLQSSNLQVRKKKRRNIQEWQIQPKKYLLEKHNLKVLKKRLQKSQNFNKVTETFQKSKKFS</sequence>
<feature type="region of interest" description="Disordered" evidence="1">
    <location>
        <begin position="2056"/>
        <end position="2080"/>
    </location>
</feature>
<organism evidence="3">
    <name type="scientific">Ourococcus multisporus</name>
    <dbReference type="NCBI Taxonomy" id="132186"/>
    <lineage>
        <taxon>Eukaryota</taxon>
        <taxon>Viridiplantae</taxon>
        <taxon>Chlorophyta</taxon>
        <taxon>core chlorophytes</taxon>
        <taxon>Chlorophyceae</taxon>
        <taxon>CS clade</taxon>
        <taxon>Sphaeropleales</taxon>
        <taxon>Selenastraceae</taxon>
        <taxon>Ourococcus</taxon>
    </lineage>
</organism>